<accession>A0A4U6RHY1</accession>
<dbReference type="InterPro" id="IPR006311">
    <property type="entry name" value="TAT_signal"/>
</dbReference>
<dbReference type="InterPro" id="IPR006059">
    <property type="entry name" value="SBP"/>
</dbReference>
<keyword evidence="3" id="KW-0813">Transport</keyword>
<evidence type="ECO:0000256" key="4">
    <source>
        <dbReference type="ARBA" id="ARBA00022729"/>
    </source>
</evidence>
<organism evidence="6 7">
    <name type="scientific">Bradyrhizobium elkanii</name>
    <dbReference type="NCBI Taxonomy" id="29448"/>
    <lineage>
        <taxon>Bacteria</taxon>
        <taxon>Pseudomonadati</taxon>
        <taxon>Pseudomonadota</taxon>
        <taxon>Alphaproteobacteria</taxon>
        <taxon>Hyphomicrobiales</taxon>
        <taxon>Nitrobacteraceae</taxon>
        <taxon>Bradyrhizobium</taxon>
    </lineage>
</organism>
<dbReference type="InterPro" id="IPR050490">
    <property type="entry name" value="Bact_solute-bd_prot1"/>
</dbReference>
<evidence type="ECO:0000313" key="7">
    <source>
        <dbReference type="Proteomes" id="UP000305095"/>
    </source>
</evidence>
<comment type="similarity">
    <text evidence="2">Belongs to the bacterial solute-binding protein 1 family.</text>
</comment>
<keyword evidence="4" id="KW-0732">Signal</keyword>
<dbReference type="SUPFAM" id="SSF53850">
    <property type="entry name" value="Periplasmic binding protein-like II"/>
    <property type="match status" value="1"/>
</dbReference>
<dbReference type="PROSITE" id="PS51318">
    <property type="entry name" value="TAT"/>
    <property type="match status" value="1"/>
</dbReference>
<dbReference type="InterPro" id="IPR006061">
    <property type="entry name" value="SBP_1_CS"/>
</dbReference>
<dbReference type="EMBL" id="SZZP01000028">
    <property type="protein sequence ID" value="TKV74027.1"/>
    <property type="molecule type" value="Genomic_DNA"/>
</dbReference>
<evidence type="ECO:0000313" key="6">
    <source>
        <dbReference type="EMBL" id="TKV74027.1"/>
    </source>
</evidence>
<reference evidence="6 7" key="1">
    <citation type="submission" date="2019-05" db="EMBL/GenBank/DDBJ databases">
        <title>Draft Genome of Bradyrhizobium elkanii strain SEMIA 938, Used in Commercial Inoculants for Lupinus spp. in Brazil.</title>
        <authorList>
            <person name="Hungria M."/>
            <person name="Delamuta J.R.M."/>
            <person name="Ribeiro R.A."/>
            <person name="Nogueira M.A."/>
        </authorList>
    </citation>
    <scope>NUCLEOTIDE SEQUENCE [LARGE SCALE GENOMIC DNA]</scope>
    <source>
        <strain evidence="6 7">Semia 938</strain>
    </source>
</reference>
<dbReference type="GO" id="GO:0042597">
    <property type="term" value="C:periplasmic space"/>
    <property type="evidence" value="ECO:0007669"/>
    <property type="project" value="UniProtKB-SubCell"/>
</dbReference>
<evidence type="ECO:0000256" key="2">
    <source>
        <dbReference type="ARBA" id="ARBA00008520"/>
    </source>
</evidence>
<dbReference type="Gene3D" id="3.40.190.10">
    <property type="entry name" value="Periplasmic binding protein-like II"/>
    <property type="match status" value="1"/>
</dbReference>
<gene>
    <name evidence="6" type="ORF">FDV58_34035</name>
</gene>
<dbReference type="AlphaFoldDB" id="A0A4U6RHY1"/>
<comment type="caution">
    <text evidence="6">The sequence shown here is derived from an EMBL/GenBank/DDBJ whole genome shotgun (WGS) entry which is preliminary data.</text>
</comment>
<comment type="subcellular location">
    <subcellularLocation>
        <location evidence="1">Periplasm</location>
    </subcellularLocation>
</comment>
<evidence type="ECO:0000256" key="1">
    <source>
        <dbReference type="ARBA" id="ARBA00004418"/>
    </source>
</evidence>
<dbReference type="PANTHER" id="PTHR43649:SF12">
    <property type="entry name" value="DIACETYLCHITOBIOSE BINDING PROTEIN DASA"/>
    <property type="match status" value="1"/>
</dbReference>
<proteinExistence type="inferred from homology"/>
<dbReference type="GO" id="GO:0055085">
    <property type="term" value="P:transmembrane transport"/>
    <property type="evidence" value="ECO:0007669"/>
    <property type="project" value="InterPro"/>
</dbReference>
<keyword evidence="5" id="KW-0574">Periplasm</keyword>
<dbReference type="CDD" id="cd14748">
    <property type="entry name" value="PBP2_UgpB"/>
    <property type="match status" value="1"/>
</dbReference>
<name>A0A4U6RHY1_BRAEL</name>
<dbReference type="Pfam" id="PF13416">
    <property type="entry name" value="SBP_bac_8"/>
    <property type="match status" value="1"/>
</dbReference>
<sequence>MYLSRRTFLSTATAAAATPILRSSAHPQTTIRVSYASAPAKGLYQELARGFMEARPDIKVVLDSPAIDYDNLVQQTLRQNITRQLPDVSHQGLNQIRPLADRGIAVPLDSFIASDPDWEAIGVPETMTSLASYGGKTYALPFAISVPVLFYNADLVKKAGGDPDRLPSDWDGLIALGRKIAALGEGISGLYVEYTNNGWSFQTLVGSFGGRMMSEDDKKIAFDGPAGLQALQLLQRLGTEGQPAFNTDQARQAFRTGTLGILLTASSLLTGFQQSSAGNFVLKVGSLPVASPTAKLPAGGNGIVMLTDDPERQKAAWEYIKFAVGPAGQNVMVEATGYVPVNLAALNDPAGLGKFFDKHPEHRIATQRIAMMTGWFSFPGENNSKIIKTIEDHCYLVVSGKQNPAAALASLKTDVDALLPH</sequence>
<dbReference type="PANTHER" id="PTHR43649">
    <property type="entry name" value="ARABINOSE-BINDING PROTEIN-RELATED"/>
    <property type="match status" value="1"/>
</dbReference>
<dbReference type="Proteomes" id="UP000305095">
    <property type="component" value="Unassembled WGS sequence"/>
</dbReference>
<protein>
    <submittedName>
        <fullName evidence="6">ABC transporter substrate-binding protein</fullName>
    </submittedName>
</protein>
<dbReference type="RefSeq" id="WP_137483005.1">
    <property type="nucleotide sequence ID" value="NZ_SZZP01000028.1"/>
</dbReference>
<evidence type="ECO:0000256" key="5">
    <source>
        <dbReference type="ARBA" id="ARBA00022764"/>
    </source>
</evidence>
<evidence type="ECO:0000256" key="3">
    <source>
        <dbReference type="ARBA" id="ARBA00022448"/>
    </source>
</evidence>
<dbReference type="PROSITE" id="PS01037">
    <property type="entry name" value="SBP_BACTERIAL_1"/>
    <property type="match status" value="1"/>
</dbReference>